<evidence type="ECO:0000313" key="7">
    <source>
        <dbReference type="Ensembl" id="ENSCCRP00000057519.2"/>
    </source>
</evidence>
<dbReference type="EC" id="5.4.99.12" evidence="5"/>
<name>A0A8C1D6P1_CYPCA</name>
<feature type="domain" description="Pseudouridine synthase I TruA alpha/beta" evidence="6">
    <location>
        <begin position="12"/>
        <end position="117"/>
    </location>
</feature>
<keyword evidence="3 5" id="KW-0413">Isomerase</keyword>
<accession>A0A8C1D6P1</accession>
<organism evidence="7 8">
    <name type="scientific">Cyprinus carpio carpio</name>
    <dbReference type="NCBI Taxonomy" id="630221"/>
    <lineage>
        <taxon>Eukaryota</taxon>
        <taxon>Metazoa</taxon>
        <taxon>Chordata</taxon>
        <taxon>Craniata</taxon>
        <taxon>Vertebrata</taxon>
        <taxon>Euteleostomi</taxon>
        <taxon>Actinopterygii</taxon>
        <taxon>Neopterygii</taxon>
        <taxon>Teleostei</taxon>
        <taxon>Ostariophysi</taxon>
        <taxon>Cypriniformes</taxon>
        <taxon>Cyprinidae</taxon>
        <taxon>Cyprininae</taxon>
        <taxon>Cyprinus</taxon>
    </lineage>
</organism>
<evidence type="ECO:0000256" key="5">
    <source>
        <dbReference type="RuleBase" id="RU003792"/>
    </source>
</evidence>
<dbReference type="GO" id="GO:0003723">
    <property type="term" value="F:RNA binding"/>
    <property type="evidence" value="ECO:0007669"/>
    <property type="project" value="InterPro"/>
</dbReference>
<dbReference type="GO" id="GO:0160147">
    <property type="term" value="F:tRNA pseudouridine(38-40) synthase activity"/>
    <property type="evidence" value="ECO:0007669"/>
    <property type="project" value="UniProtKB-EC"/>
</dbReference>
<reference evidence="7" key="1">
    <citation type="submission" date="2025-08" db="UniProtKB">
        <authorList>
            <consortium name="Ensembl"/>
        </authorList>
    </citation>
    <scope>IDENTIFICATION</scope>
</reference>
<dbReference type="PANTHER" id="PTHR11142:SF0">
    <property type="entry name" value="TRNA PSEUDOURIDINE SYNTHASE-LIKE 1"/>
    <property type="match status" value="1"/>
</dbReference>
<dbReference type="FunFam" id="3.30.70.660:FF:000006">
    <property type="entry name" value="tRNA pseudouridine synthase"/>
    <property type="match status" value="1"/>
</dbReference>
<dbReference type="InterPro" id="IPR020097">
    <property type="entry name" value="PsdUridine_synth_TruA_a/b_dom"/>
</dbReference>
<evidence type="ECO:0000256" key="4">
    <source>
        <dbReference type="ARBA" id="ARBA00036943"/>
    </source>
</evidence>
<sequence length="301" mass="34363">MQNPAARYLIFFQYAGTKYSGVMKTAADQAVEGVENHVESAVRKLKPVNEVSVVISSRTDTGVHALCNSAHVDIQRRGDKPPLLEQDLVDALNFHLKAEPIRITKAYRVHNDFHARYRAVSRTYVYRFALGLRHHTEMPVTERDLCWALRDTRLNIDAVQEAAALLLGTHDFSTFRALSSETPFKNPVKTLEKAQLESGVSFSQRHFHRDIQFWELTFKSRSFLYRQVRRMTGALVAVGQGRLSVRRIQELLEAQDSLAFPQNMTAPAHGLFLTDVQYRDTEYSSSDQSSRCCDAVMEWKL</sequence>
<dbReference type="FunFam" id="3.30.70.580:FF:000011">
    <property type="entry name" value="tRNA pseudouridine synthase"/>
    <property type="match status" value="1"/>
</dbReference>
<dbReference type="PANTHER" id="PTHR11142">
    <property type="entry name" value="PSEUDOURIDYLATE SYNTHASE"/>
    <property type="match status" value="1"/>
</dbReference>
<evidence type="ECO:0000313" key="8">
    <source>
        <dbReference type="Proteomes" id="UP001108240"/>
    </source>
</evidence>
<dbReference type="AlphaFoldDB" id="A0A8C1D6P1"/>
<dbReference type="GeneTree" id="ENSGT00950000183160"/>
<comment type="similarity">
    <text evidence="1 5">Belongs to the tRNA pseudouridine synthase TruA family.</text>
</comment>
<dbReference type="Proteomes" id="UP001108240">
    <property type="component" value="Unplaced"/>
</dbReference>
<dbReference type="HAMAP" id="MF_00171">
    <property type="entry name" value="TruA"/>
    <property type="match status" value="1"/>
</dbReference>
<feature type="domain" description="Pseudouridine synthase I TruA alpha/beta" evidence="6">
    <location>
        <begin position="162"/>
        <end position="278"/>
    </location>
</feature>
<keyword evidence="2 5" id="KW-0819">tRNA processing</keyword>
<evidence type="ECO:0000259" key="6">
    <source>
        <dbReference type="Pfam" id="PF01416"/>
    </source>
</evidence>
<comment type="catalytic activity">
    <reaction evidence="5">
        <text>uridine(38/39/40) in tRNA = pseudouridine(38/39/40) in tRNA</text>
        <dbReference type="Rhea" id="RHEA:22376"/>
        <dbReference type="Rhea" id="RHEA-COMP:10085"/>
        <dbReference type="Rhea" id="RHEA-COMP:10087"/>
        <dbReference type="ChEBI" id="CHEBI:65314"/>
        <dbReference type="ChEBI" id="CHEBI:65315"/>
        <dbReference type="EC" id="5.4.99.12"/>
    </reaction>
</comment>
<dbReference type="PIRSF" id="PIRSF001430">
    <property type="entry name" value="tRNA_psdUrid_synth"/>
    <property type="match status" value="1"/>
</dbReference>
<keyword evidence="8" id="KW-1185">Reference proteome</keyword>
<dbReference type="OMA" id="ADAFCHN"/>
<evidence type="ECO:0000256" key="2">
    <source>
        <dbReference type="ARBA" id="ARBA00022694"/>
    </source>
</evidence>
<protein>
    <recommendedName>
        <fullName evidence="5">tRNA pseudouridine synthase</fullName>
        <ecNumber evidence="5">5.4.99.12</ecNumber>
    </recommendedName>
</protein>
<dbReference type="Ensembl" id="ENSCCRT00000062350.2">
    <property type="protein sequence ID" value="ENSCCRP00000057519.2"/>
    <property type="gene ID" value="ENSCCRG00000030849.2"/>
</dbReference>
<evidence type="ECO:0000256" key="3">
    <source>
        <dbReference type="ARBA" id="ARBA00023235"/>
    </source>
</evidence>
<dbReference type="InterPro" id="IPR001406">
    <property type="entry name" value="PsdUridine_synth_TruA"/>
</dbReference>
<dbReference type="Pfam" id="PF01416">
    <property type="entry name" value="PseudoU_synth_1"/>
    <property type="match status" value="2"/>
</dbReference>
<proteinExistence type="inferred from homology"/>
<dbReference type="GO" id="GO:0031119">
    <property type="term" value="P:tRNA pseudouridine synthesis"/>
    <property type="evidence" value="ECO:0007669"/>
    <property type="project" value="TreeGrafter"/>
</dbReference>
<evidence type="ECO:0000256" key="1">
    <source>
        <dbReference type="ARBA" id="ARBA00009375"/>
    </source>
</evidence>
<reference evidence="7" key="2">
    <citation type="submission" date="2025-09" db="UniProtKB">
        <authorList>
            <consortium name="Ensembl"/>
        </authorList>
    </citation>
    <scope>IDENTIFICATION</scope>
</reference>
<comment type="catalytic activity">
    <reaction evidence="4">
        <text>a uridine in tRNA = a pseudouridine in tRNA</text>
        <dbReference type="Rhea" id="RHEA:54572"/>
        <dbReference type="Rhea" id="RHEA-COMP:13339"/>
        <dbReference type="Rhea" id="RHEA-COMP:13934"/>
        <dbReference type="ChEBI" id="CHEBI:65314"/>
        <dbReference type="ChEBI" id="CHEBI:65315"/>
    </reaction>
</comment>
<dbReference type="CDD" id="cd02570">
    <property type="entry name" value="PseudoU_synth_EcTruA"/>
    <property type="match status" value="1"/>
</dbReference>